<evidence type="ECO:0000256" key="1">
    <source>
        <dbReference type="SAM" id="MobiDB-lite"/>
    </source>
</evidence>
<sequence length="247" mass="29243">MNQRNLDACEKKKEKTMELKANNRNSDSFGYESNDIALITRQFKSFLRKKHKHHQNWRKDKDNKYSKGFSDVVCFEFRKPEHVRADCPTLQDHSSKENGEEKPKFRKDKKRLQKAFWADYASDSSETEPEDETTNLCLMVEDHLDQSDKEEVSQLMINCSKFVRKFMHHTKKLKKTHASLKLELLNIQKEHKIILKDHSTIDSNHMALLDEFDELNKKHSESIDKHDALKASHTSLEFDFKKSEEMK</sequence>
<name>A0A8T3C805_DENNO</name>
<comment type="caution">
    <text evidence="2">The sequence shown here is derived from an EMBL/GenBank/DDBJ whole genome shotgun (WGS) entry which is preliminary data.</text>
</comment>
<accession>A0A8T3C805</accession>
<proteinExistence type="predicted"/>
<gene>
    <name evidence="2" type="ORF">KFK09_001644</name>
</gene>
<keyword evidence="3" id="KW-1185">Reference proteome</keyword>
<protein>
    <submittedName>
        <fullName evidence="2">Uncharacterized protein</fullName>
    </submittedName>
</protein>
<evidence type="ECO:0000313" key="2">
    <source>
        <dbReference type="EMBL" id="KAI0529098.1"/>
    </source>
</evidence>
<organism evidence="2 3">
    <name type="scientific">Dendrobium nobile</name>
    <name type="common">Orchid</name>
    <dbReference type="NCBI Taxonomy" id="94219"/>
    <lineage>
        <taxon>Eukaryota</taxon>
        <taxon>Viridiplantae</taxon>
        <taxon>Streptophyta</taxon>
        <taxon>Embryophyta</taxon>
        <taxon>Tracheophyta</taxon>
        <taxon>Spermatophyta</taxon>
        <taxon>Magnoliopsida</taxon>
        <taxon>Liliopsida</taxon>
        <taxon>Asparagales</taxon>
        <taxon>Orchidaceae</taxon>
        <taxon>Epidendroideae</taxon>
        <taxon>Malaxideae</taxon>
        <taxon>Dendrobiinae</taxon>
        <taxon>Dendrobium</taxon>
    </lineage>
</organism>
<dbReference type="SMR" id="A0A8T3C805"/>
<evidence type="ECO:0000313" key="3">
    <source>
        <dbReference type="Proteomes" id="UP000829196"/>
    </source>
</evidence>
<dbReference type="Proteomes" id="UP000829196">
    <property type="component" value="Unassembled WGS sequence"/>
</dbReference>
<feature type="region of interest" description="Disordered" evidence="1">
    <location>
        <begin position="88"/>
        <end position="107"/>
    </location>
</feature>
<feature type="compositionally biased region" description="Basic and acidic residues" evidence="1">
    <location>
        <begin position="93"/>
        <end position="103"/>
    </location>
</feature>
<reference evidence="2" key="1">
    <citation type="journal article" date="2022" name="Front. Genet.">
        <title>Chromosome-Scale Assembly of the Dendrobium nobile Genome Provides Insights Into the Molecular Mechanism of the Biosynthesis of the Medicinal Active Ingredient of Dendrobium.</title>
        <authorList>
            <person name="Xu Q."/>
            <person name="Niu S.-C."/>
            <person name="Li K.-L."/>
            <person name="Zheng P.-J."/>
            <person name="Zhang X.-J."/>
            <person name="Jia Y."/>
            <person name="Liu Y."/>
            <person name="Niu Y.-X."/>
            <person name="Yu L.-H."/>
            <person name="Chen D.-F."/>
            <person name="Zhang G.-Q."/>
        </authorList>
    </citation>
    <scope>NUCLEOTIDE SEQUENCE</scope>
    <source>
        <tissue evidence="2">Leaf</tissue>
    </source>
</reference>
<dbReference type="EMBL" id="JAGYWB010000002">
    <property type="protein sequence ID" value="KAI0529098.1"/>
    <property type="molecule type" value="Genomic_DNA"/>
</dbReference>
<dbReference type="AlphaFoldDB" id="A0A8T3C805"/>